<keyword evidence="1" id="KW-1133">Transmembrane helix</keyword>
<feature type="transmembrane region" description="Helical" evidence="1">
    <location>
        <begin position="6"/>
        <end position="29"/>
    </location>
</feature>
<dbReference type="Proteomes" id="UP000297900">
    <property type="component" value="Unassembled WGS sequence"/>
</dbReference>
<keyword evidence="3" id="KW-1185">Reference proteome</keyword>
<feature type="transmembrane region" description="Helical" evidence="1">
    <location>
        <begin position="50"/>
        <end position="68"/>
    </location>
</feature>
<feature type="transmembrane region" description="Helical" evidence="1">
    <location>
        <begin position="80"/>
        <end position="100"/>
    </location>
</feature>
<name>A0A4Y8LRY0_9BACL</name>
<keyword evidence="1" id="KW-0472">Membrane</keyword>
<evidence type="ECO:0000313" key="2">
    <source>
        <dbReference type="EMBL" id="TFE24238.1"/>
    </source>
</evidence>
<dbReference type="RefSeq" id="WP_135153304.1">
    <property type="nucleotide sequence ID" value="NZ_SOMN01000027.1"/>
</dbReference>
<dbReference type="Pfam" id="PF10027">
    <property type="entry name" value="DUF2269"/>
    <property type="match status" value="1"/>
</dbReference>
<comment type="caution">
    <text evidence="2">The sequence shown here is derived from an EMBL/GenBank/DDBJ whole genome shotgun (WGS) entry which is preliminary data.</text>
</comment>
<evidence type="ECO:0000313" key="3">
    <source>
        <dbReference type="Proteomes" id="UP000297900"/>
    </source>
</evidence>
<organism evidence="2 3">
    <name type="scientific">Cohnella luojiensis</name>
    <dbReference type="NCBI Taxonomy" id="652876"/>
    <lineage>
        <taxon>Bacteria</taxon>
        <taxon>Bacillati</taxon>
        <taxon>Bacillota</taxon>
        <taxon>Bacilli</taxon>
        <taxon>Bacillales</taxon>
        <taxon>Paenibacillaceae</taxon>
        <taxon>Cohnella</taxon>
    </lineage>
</organism>
<dbReference type="EMBL" id="SOMN01000027">
    <property type="protein sequence ID" value="TFE24238.1"/>
    <property type="molecule type" value="Genomic_DNA"/>
</dbReference>
<accession>A0A4Y8LRY0</accession>
<gene>
    <name evidence="2" type="ORF">E2980_16500</name>
</gene>
<feature type="transmembrane region" description="Helical" evidence="1">
    <location>
        <begin position="129"/>
        <end position="150"/>
    </location>
</feature>
<proteinExistence type="predicted"/>
<reference evidence="2 3" key="1">
    <citation type="submission" date="2019-03" db="EMBL/GenBank/DDBJ databases">
        <title>Cohnella endophytica sp. nov., a novel endophytic bacterium isolated from bark of Sonneratia apetala.</title>
        <authorList>
            <person name="Tuo L."/>
        </authorList>
    </citation>
    <scope>NUCLEOTIDE SEQUENCE [LARGE SCALE GENOMIC DNA]</scope>
    <source>
        <strain evidence="2 3">CCTCC AB 208254</strain>
    </source>
</reference>
<keyword evidence="1" id="KW-0812">Transmembrane</keyword>
<dbReference type="AlphaFoldDB" id="A0A4Y8LRY0"/>
<evidence type="ECO:0000256" key="1">
    <source>
        <dbReference type="SAM" id="Phobius"/>
    </source>
</evidence>
<protein>
    <submittedName>
        <fullName evidence="2">DUF2269 family protein</fullName>
    </submittedName>
</protein>
<dbReference type="InterPro" id="IPR018729">
    <property type="entry name" value="DUF2269_transmembrane"/>
</dbReference>
<dbReference type="OrthoDB" id="9786302at2"/>
<sequence>MKVYLFLHVLGAILFLGNIITAAFWKVLADRSGDVRLIHRTSKYVMLADYSFTLPGIVLLLTFGHLMAEKAGYELFEWSWLGISYLLFIISGVIWIFVLLPSQYRMIKWSKAGLDSGVIPGEYYRWSRIWNGFGIISVLLPMIVLFLMVVKP</sequence>